<gene>
    <name evidence="1" type="ORF">HPK16_04890</name>
</gene>
<evidence type="ECO:0000313" key="1">
    <source>
        <dbReference type="EMBL" id="MBA3925675.1"/>
    </source>
</evidence>
<dbReference type="InterPro" id="IPR023393">
    <property type="entry name" value="START-like_dom_sf"/>
</dbReference>
<evidence type="ECO:0000313" key="2">
    <source>
        <dbReference type="Proteomes" id="UP000548787"/>
    </source>
</evidence>
<dbReference type="SUPFAM" id="SSF55961">
    <property type="entry name" value="Bet v1-like"/>
    <property type="match status" value="1"/>
</dbReference>
<dbReference type="Gene3D" id="3.30.530.20">
    <property type="match status" value="1"/>
</dbReference>
<sequence length="139" mass="15657">MKFSFELKTEASMEQIWGLYEDVNKWFSWEADLEEIVLESGFKTGTSGTMKLVGRPQTPFVLTSVIVNKEFTNKTVIPTIGEIYFSHELSKVESKTVVKHSVEFVPLNREATFEDSALISRVFAAVPKSVFSLIEIANG</sequence>
<dbReference type="EMBL" id="JABJVM010000003">
    <property type="protein sequence ID" value="MBA3925675.1"/>
    <property type="molecule type" value="Genomic_DNA"/>
</dbReference>
<proteinExistence type="predicted"/>
<evidence type="ECO:0008006" key="3">
    <source>
        <dbReference type="Google" id="ProtNLM"/>
    </source>
</evidence>
<comment type="caution">
    <text evidence="1">The sequence shown here is derived from an EMBL/GenBank/DDBJ whole genome shotgun (WGS) entry which is preliminary data.</text>
</comment>
<keyword evidence="2" id="KW-1185">Reference proteome</keyword>
<organism evidence="1 2">
    <name type="scientific">Listeria rustica</name>
    <dbReference type="NCBI Taxonomy" id="2713503"/>
    <lineage>
        <taxon>Bacteria</taxon>
        <taxon>Bacillati</taxon>
        <taxon>Bacillota</taxon>
        <taxon>Bacilli</taxon>
        <taxon>Bacillales</taxon>
        <taxon>Listeriaceae</taxon>
        <taxon>Listeria</taxon>
    </lineage>
</organism>
<accession>A0A7W1T565</accession>
<dbReference type="AlphaFoldDB" id="A0A7W1T565"/>
<dbReference type="RefSeq" id="WP_181675886.1">
    <property type="nucleotide sequence ID" value="NZ_JABJVM010000003.1"/>
</dbReference>
<protein>
    <recommendedName>
        <fullName evidence="3">Polyketide cyclase</fullName>
    </recommendedName>
</protein>
<name>A0A7W1T565_9LIST</name>
<reference evidence="1 2" key="1">
    <citation type="submission" date="2020-08" db="EMBL/GenBank/DDBJ databases">
        <title>Listeria ohnekaius sp. nov. and Listeria portnoyii sp. nov. isolated from non-agricultural and natural environments.</title>
        <authorList>
            <person name="Weller D."/>
            <person name="Belias A.M."/>
            <person name="Liao J."/>
            <person name="Guo S."/>
            <person name="Orsi R.H."/>
            <person name="Wiedmann M."/>
        </authorList>
    </citation>
    <scope>NUCLEOTIDE SEQUENCE [LARGE SCALE GENOMIC DNA]</scope>
    <source>
        <strain evidence="1 2">FSL W9-0585</strain>
    </source>
</reference>
<dbReference type="Proteomes" id="UP000548787">
    <property type="component" value="Unassembled WGS sequence"/>
</dbReference>